<name>A0A2R2MI66_LINAN</name>
<dbReference type="AlphaFoldDB" id="A0A2R2MI66"/>
<evidence type="ECO:0000313" key="1">
    <source>
        <dbReference type="Proteomes" id="UP000085678"/>
    </source>
</evidence>
<dbReference type="GO" id="GO:0043007">
    <property type="term" value="P:maintenance of rDNA"/>
    <property type="evidence" value="ECO:0007669"/>
    <property type="project" value="TreeGrafter"/>
</dbReference>
<reference evidence="2 3" key="1">
    <citation type="submission" date="2025-04" db="UniProtKB">
        <authorList>
            <consortium name="RefSeq"/>
        </authorList>
    </citation>
    <scope>IDENTIFICATION</scope>
    <source>
        <tissue evidence="2 3">Gonads</tissue>
    </source>
</reference>
<proteinExistence type="predicted"/>
<dbReference type="RefSeq" id="XP_023929908.1">
    <property type="nucleotide sequence ID" value="XM_024074140.1"/>
</dbReference>
<dbReference type="RefSeq" id="XP_023929905.1">
    <property type="nucleotide sequence ID" value="XM_024074137.1"/>
</dbReference>
<dbReference type="PANTHER" id="PTHR33962:SF1">
    <property type="entry name" value="RECQ-MEDIATED GENOME INSTABILITY PROTEIN 2"/>
    <property type="match status" value="1"/>
</dbReference>
<dbReference type="InterPro" id="IPR032245">
    <property type="entry name" value="RMI2"/>
</dbReference>
<evidence type="ECO:0000313" key="4">
    <source>
        <dbReference type="RefSeq" id="XP_023929907.1"/>
    </source>
</evidence>
<dbReference type="OMA" id="GMYVMIA"/>
<dbReference type="RefSeq" id="XP_023929906.1">
    <property type="nucleotide sequence ID" value="XM_024074138.1"/>
</dbReference>
<evidence type="ECO:0000313" key="2">
    <source>
        <dbReference type="RefSeq" id="XP_023929905.1"/>
    </source>
</evidence>
<evidence type="ECO:0000313" key="3">
    <source>
        <dbReference type="RefSeq" id="XP_023929906.1"/>
    </source>
</evidence>
<dbReference type="Gene3D" id="2.40.50.140">
    <property type="entry name" value="Nucleic acid-binding proteins"/>
    <property type="match status" value="1"/>
</dbReference>
<dbReference type="PANTHER" id="PTHR33962">
    <property type="entry name" value="RECQ-MEDIATED GENOME INSTABILITY PROTEIN 2 RMI2"/>
    <property type="match status" value="1"/>
</dbReference>
<dbReference type="GO" id="GO:0033045">
    <property type="term" value="P:regulation of sister chromatid segregation"/>
    <property type="evidence" value="ECO:0007669"/>
    <property type="project" value="TreeGrafter"/>
</dbReference>
<dbReference type="GeneID" id="106159920"/>
<keyword evidence="1" id="KW-1185">Reference proteome</keyword>
<dbReference type="GO" id="GO:0006281">
    <property type="term" value="P:DNA repair"/>
    <property type="evidence" value="ECO:0007669"/>
    <property type="project" value="TreeGrafter"/>
</dbReference>
<accession>A0A2R2MI66</accession>
<evidence type="ECO:0000313" key="5">
    <source>
        <dbReference type="RefSeq" id="XP_023929908.1"/>
    </source>
</evidence>
<dbReference type="GO" id="GO:0016607">
    <property type="term" value="C:nuclear speck"/>
    <property type="evidence" value="ECO:0007669"/>
    <property type="project" value="TreeGrafter"/>
</dbReference>
<dbReference type="RefSeq" id="XP_023929907.1">
    <property type="nucleotide sequence ID" value="XM_024074139.1"/>
</dbReference>
<gene>
    <name evidence="2 3 4 5" type="primary">LOC106159920</name>
</gene>
<dbReference type="KEGG" id="lak:106159920"/>
<dbReference type="STRING" id="7574.A0A2R2MI66"/>
<sequence length="146" mass="15848">MSTSKLSLPARKLLVQDLQYCKQVSPATKDSEPASCVTYWTMSTNGKDVSFGMVWVQGVVKQVSEEGFCMLDDGTGVVMIILHKLIPKGCSKVETGKYMMVVGSLLSAGDTPRVRAVKVQDLSPSQAIQQASWPLEVVDLQLHGDS</sequence>
<dbReference type="GO" id="GO:0005829">
    <property type="term" value="C:cytosol"/>
    <property type="evidence" value="ECO:0007669"/>
    <property type="project" value="TreeGrafter"/>
</dbReference>
<dbReference type="GO" id="GO:2000042">
    <property type="term" value="P:negative regulation of double-strand break repair via homologous recombination"/>
    <property type="evidence" value="ECO:0007669"/>
    <property type="project" value="TreeGrafter"/>
</dbReference>
<dbReference type="Proteomes" id="UP000085678">
    <property type="component" value="Unplaced"/>
</dbReference>
<dbReference type="Pfam" id="PF16100">
    <property type="entry name" value="RMI2"/>
    <property type="match status" value="1"/>
</dbReference>
<dbReference type="InterPro" id="IPR012340">
    <property type="entry name" value="NA-bd_OB-fold"/>
</dbReference>
<protein>
    <submittedName>
        <fullName evidence="2 3">RecQ-mediated genome instability protein 2-like</fullName>
    </submittedName>
</protein>
<dbReference type="OrthoDB" id="10024265at2759"/>
<organism evidence="1 3">
    <name type="scientific">Lingula anatina</name>
    <name type="common">Brachiopod</name>
    <name type="synonym">Lingula unguis</name>
    <dbReference type="NCBI Taxonomy" id="7574"/>
    <lineage>
        <taxon>Eukaryota</taxon>
        <taxon>Metazoa</taxon>
        <taxon>Spiralia</taxon>
        <taxon>Lophotrochozoa</taxon>
        <taxon>Brachiopoda</taxon>
        <taxon>Linguliformea</taxon>
        <taxon>Lingulata</taxon>
        <taxon>Lingulida</taxon>
        <taxon>Linguloidea</taxon>
        <taxon>Lingulidae</taxon>
        <taxon>Lingula</taxon>
    </lineage>
</organism>